<evidence type="ECO:0000256" key="4">
    <source>
        <dbReference type="ARBA" id="ARBA00023125"/>
    </source>
</evidence>
<keyword evidence="5" id="KW-0233">DNA recombination</keyword>
<dbReference type="KEGG" id="rru:Rru_A0187"/>
<dbReference type="Pfam" id="PF00872">
    <property type="entry name" value="Transposase_mut"/>
    <property type="match status" value="1"/>
</dbReference>
<dbReference type="AlphaFoldDB" id="Q2RY03"/>
<dbReference type="Proteomes" id="UP000001929">
    <property type="component" value="Chromosome"/>
</dbReference>
<keyword evidence="4" id="KW-0238">DNA-binding</keyword>
<dbReference type="HOGENOM" id="CLU_2357877_0_0_5"/>
<dbReference type="GO" id="GO:0006313">
    <property type="term" value="P:DNA transposition"/>
    <property type="evidence" value="ECO:0007669"/>
    <property type="project" value="InterPro"/>
</dbReference>
<dbReference type="InterPro" id="IPR001207">
    <property type="entry name" value="Transposase_mutator"/>
</dbReference>
<accession>Q2RY03</accession>
<evidence type="ECO:0000313" key="8">
    <source>
        <dbReference type="Proteomes" id="UP000001929"/>
    </source>
</evidence>
<feature type="region of interest" description="Disordered" evidence="6">
    <location>
        <begin position="1"/>
        <end position="24"/>
    </location>
</feature>
<protein>
    <recommendedName>
        <fullName evidence="9">Mutator family transposase</fullName>
    </recommendedName>
</protein>
<gene>
    <name evidence="7" type="ordered locus">Rru_A0187</name>
</gene>
<name>Q2RY03_RHORT</name>
<keyword evidence="8" id="KW-1185">Reference proteome</keyword>
<evidence type="ECO:0000256" key="2">
    <source>
        <dbReference type="ARBA" id="ARBA00010961"/>
    </source>
</evidence>
<evidence type="ECO:0000313" key="7">
    <source>
        <dbReference type="EMBL" id="ABC20992.1"/>
    </source>
</evidence>
<evidence type="ECO:0000256" key="6">
    <source>
        <dbReference type="SAM" id="MobiDB-lite"/>
    </source>
</evidence>
<keyword evidence="3" id="KW-0815">Transposition</keyword>
<evidence type="ECO:0000256" key="5">
    <source>
        <dbReference type="ARBA" id="ARBA00023172"/>
    </source>
</evidence>
<evidence type="ECO:0000256" key="1">
    <source>
        <dbReference type="ARBA" id="ARBA00002190"/>
    </source>
</evidence>
<dbReference type="PATRIC" id="fig|269796.9.peg.241"/>
<reference evidence="7 8" key="1">
    <citation type="journal article" date="2011" name="Stand. Genomic Sci.">
        <title>Complete genome sequence of Rhodospirillum rubrum type strain (S1).</title>
        <authorList>
            <person name="Munk A.C."/>
            <person name="Copeland A."/>
            <person name="Lucas S."/>
            <person name="Lapidus A."/>
            <person name="Del Rio T.G."/>
            <person name="Barry K."/>
            <person name="Detter J.C."/>
            <person name="Hammon N."/>
            <person name="Israni S."/>
            <person name="Pitluck S."/>
            <person name="Brettin T."/>
            <person name="Bruce D."/>
            <person name="Han C."/>
            <person name="Tapia R."/>
            <person name="Gilna P."/>
            <person name="Schmutz J."/>
            <person name="Larimer F."/>
            <person name="Land M."/>
            <person name="Kyrpides N.C."/>
            <person name="Mavromatis K."/>
            <person name="Richardson P."/>
            <person name="Rohde M."/>
            <person name="Goker M."/>
            <person name="Klenk H.P."/>
            <person name="Zhang Y."/>
            <person name="Roberts G.P."/>
            <person name="Reslewic S."/>
            <person name="Schwartz D.C."/>
        </authorList>
    </citation>
    <scope>NUCLEOTIDE SEQUENCE [LARGE SCALE GENOMIC DNA]</scope>
    <source>
        <strain evidence="8">ATCC 11170 / ATH 1.1.1 / DSM 467 / LMG 4362 / NCIMB 8255 / S1</strain>
    </source>
</reference>
<dbReference type="EnsemblBacteria" id="ABC20992">
    <property type="protein sequence ID" value="ABC20992"/>
    <property type="gene ID" value="Rru_A0187"/>
</dbReference>
<dbReference type="GO" id="GO:0004803">
    <property type="term" value="F:transposase activity"/>
    <property type="evidence" value="ECO:0007669"/>
    <property type="project" value="InterPro"/>
</dbReference>
<comment type="function">
    <text evidence="1">Required for the transposition of the insertion element.</text>
</comment>
<dbReference type="STRING" id="269796.Rru_A0187"/>
<evidence type="ECO:0000256" key="3">
    <source>
        <dbReference type="ARBA" id="ARBA00022578"/>
    </source>
</evidence>
<sequence length="96" mass="10264">MDPAASRPPWTRRGSARGKALAQNRRTKSLDALLPALYLRGISTGDFQEALSALLGKEAPCLSPAVISRLTGESGQTNTSILAIDVPRDRQSSFDP</sequence>
<evidence type="ECO:0008006" key="9">
    <source>
        <dbReference type="Google" id="ProtNLM"/>
    </source>
</evidence>
<organism evidence="7 8">
    <name type="scientific">Rhodospirillum rubrum (strain ATCC 11170 / ATH 1.1.1 / DSM 467 / LMG 4362 / NCIMB 8255 / S1)</name>
    <dbReference type="NCBI Taxonomy" id="269796"/>
    <lineage>
        <taxon>Bacteria</taxon>
        <taxon>Pseudomonadati</taxon>
        <taxon>Pseudomonadota</taxon>
        <taxon>Alphaproteobacteria</taxon>
        <taxon>Rhodospirillales</taxon>
        <taxon>Rhodospirillaceae</taxon>
        <taxon>Rhodospirillum</taxon>
    </lineage>
</organism>
<comment type="similarity">
    <text evidence="2">Belongs to the transposase mutator family.</text>
</comment>
<dbReference type="GO" id="GO:0003677">
    <property type="term" value="F:DNA binding"/>
    <property type="evidence" value="ECO:0007669"/>
    <property type="project" value="UniProtKB-KW"/>
</dbReference>
<dbReference type="EMBL" id="CP000230">
    <property type="protein sequence ID" value="ABC20992.1"/>
    <property type="molecule type" value="Genomic_DNA"/>
</dbReference>
<proteinExistence type="inferred from homology"/>
<dbReference type="eggNOG" id="COG3328">
    <property type="taxonomic scope" value="Bacteria"/>
</dbReference>